<dbReference type="Proteomes" id="UP000009286">
    <property type="component" value="Chromosome"/>
</dbReference>
<dbReference type="Gene3D" id="3.40.50.10540">
    <property type="entry name" value="Crotonobetainyl-coa:carnitine coa-transferase, domain 1"/>
    <property type="match status" value="1"/>
</dbReference>
<evidence type="ECO:0000256" key="1">
    <source>
        <dbReference type="ARBA" id="ARBA00022679"/>
    </source>
</evidence>
<accession>G2KNK4</accession>
<evidence type="ECO:0000313" key="3">
    <source>
        <dbReference type="Proteomes" id="UP000009286"/>
    </source>
</evidence>
<dbReference type="eggNOG" id="COG1804">
    <property type="taxonomic scope" value="Bacteria"/>
</dbReference>
<keyword evidence="3" id="KW-1185">Reference proteome</keyword>
<dbReference type="InterPro" id="IPR044855">
    <property type="entry name" value="CoA-Trfase_III_dom3_sf"/>
</dbReference>
<reference evidence="2 3" key="1">
    <citation type="journal article" date="2011" name="BMC Genomics">
        <title>Genomic insights into an obligate epibiotic bacterial predator: Micavibrio aeruginosavorus ARL-13.</title>
        <authorList>
            <person name="Wang Z."/>
            <person name="Kadouri D."/>
            <person name="Wu M."/>
        </authorList>
    </citation>
    <scope>NUCLEOTIDE SEQUENCE [LARGE SCALE GENOMIC DNA]</scope>
    <source>
        <strain evidence="2 3">ARL-13</strain>
    </source>
</reference>
<dbReference type="EMBL" id="CP002382">
    <property type="protein sequence ID" value="AEP10249.1"/>
    <property type="molecule type" value="Genomic_DNA"/>
</dbReference>
<dbReference type="HOGENOM" id="CLU_033975_0_0_5"/>
<dbReference type="PANTHER" id="PTHR48207">
    <property type="entry name" value="SUCCINATE--HYDROXYMETHYLGLUTARATE COA-TRANSFERASE"/>
    <property type="match status" value="1"/>
</dbReference>
<dbReference type="Gene3D" id="3.30.1540.10">
    <property type="entry name" value="formyl-coa transferase, domain 3"/>
    <property type="match status" value="1"/>
</dbReference>
<dbReference type="InterPro" id="IPR023606">
    <property type="entry name" value="CoA-Trfase_III_dom_1_sf"/>
</dbReference>
<proteinExistence type="predicted"/>
<dbReference type="KEGG" id="mai:MICA_1940"/>
<dbReference type="OrthoDB" id="9806585at2"/>
<keyword evidence="1 2" id="KW-0808">Transferase</keyword>
<dbReference type="PANTHER" id="PTHR48207:SF3">
    <property type="entry name" value="SUCCINATE--HYDROXYMETHYLGLUTARATE COA-TRANSFERASE"/>
    <property type="match status" value="1"/>
</dbReference>
<protein>
    <submittedName>
        <fullName evidence="2">CoA-transferase III family protein</fullName>
    </submittedName>
</protein>
<dbReference type="GO" id="GO:0008410">
    <property type="term" value="F:CoA-transferase activity"/>
    <property type="evidence" value="ECO:0007669"/>
    <property type="project" value="TreeGrafter"/>
</dbReference>
<sequence length="407" mass="44077">MTGALSNIRVLDLSRVLAGPVCTQILGDLGADIIKVERPGEGDDTRKWGPPYLLDENGAPTSESAYYLSANRNKRSLAVDITTTEGQEIIHALLEKSDVMIENFKVGGLDKYGLGWTSIQKRHPHIICASITGFGHTGPLASEPGYDLMVQAMGGMMAITGEPGGQPMKIGVALSDVMTGLYATIGILAALNARKETGKGQHVDVALLDCTLAGLTNLAQYYLTSGTVAKRQGNAHATIVPYQAFEAADGWMVIAVGNDTQFKRLATALGHAEWADDERFARNQARVKHRDILVPMIESAMKTRSVESWVSLCRDIDVPAGPVNKMDQVFAMAQVDARAMNIEMNHPLSPTPIHLVGSPLKLSDTSVDYRLPPPICGEHTRDILQSLLQMDDADIQALMTRNIVDQH</sequence>
<organism evidence="2 3">
    <name type="scientific">Micavibrio aeruginosavorus (strain ARL-13)</name>
    <dbReference type="NCBI Taxonomy" id="856793"/>
    <lineage>
        <taxon>Bacteria</taxon>
        <taxon>Pseudomonadati</taxon>
        <taxon>Bdellovibrionota</taxon>
        <taxon>Bdellovibrionia</taxon>
        <taxon>Bdellovibrionales</taxon>
        <taxon>Pseudobdellovibrionaceae</taxon>
        <taxon>Micavibrio</taxon>
    </lineage>
</organism>
<dbReference type="Pfam" id="PF02515">
    <property type="entry name" value="CoA_transf_3"/>
    <property type="match status" value="1"/>
</dbReference>
<dbReference type="SUPFAM" id="SSF89796">
    <property type="entry name" value="CoA-transferase family III (CaiB/BaiF)"/>
    <property type="match status" value="1"/>
</dbReference>
<evidence type="ECO:0000313" key="2">
    <source>
        <dbReference type="EMBL" id="AEP10249.1"/>
    </source>
</evidence>
<dbReference type="RefSeq" id="WP_014103472.1">
    <property type="nucleotide sequence ID" value="NC_016026.1"/>
</dbReference>
<gene>
    <name evidence="2" type="ordered locus">MICA_1940</name>
</gene>
<dbReference type="InterPro" id="IPR003673">
    <property type="entry name" value="CoA-Trfase_fam_III"/>
</dbReference>
<name>G2KNK4_MICAA</name>
<dbReference type="AlphaFoldDB" id="G2KNK4"/>
<dbReference type="STRING" id="856793.MICA_1940"/>
<dbReference type="InterPro" id="IPR050483">
    <property type="entry name" value="CoA-transferase_III_domain"/>
</dbReference>